<dbReference type="InterPro" id="IPR036390">
    <property type="entry name" value="WH_DNA-bd_sf"/>
</dbReference>
<keyword evidence="6" id="KW-1185">Reference proteome</keyword>
<dbReference type="PANTHER" id="PTHR43537:SF41">
    <property type="entry name" value="TRANSCRIPTIONAL REGULATORY PROTEIN"/>
    <property type="match status" value="1"/>
</dbReference>
<dbReference type="InterPro" id="IPR000524">
    <property type="entry name" value="Tscrpt_reg_HTH_GntR"/>
</dbReference>
<dbReference type="Pfam" id="PF00392">
    <property type="entry name" value="GntR"/>
    <property type="match status" value="1"/>
</dbReference>
<organism evidence="5 6">
    <name type="scientific">Campylobacter anatolicus</name>
    <dbReference type="NCBI Taxonomy" id="2829105"/>
    <lineage>
        <taxon>Bacteria</taxon>
        <taxon>Pseudomonadati</taxon>
        <taxon>Campylobacterota</taxon>
        <taxon>Epsilonproteobacteria</taxon>
        <taxon>Campylobacterales</taxon>
        <taxon>Campylobacteraceae</taxon>
        <taxon>Campylobacter</taxon>
    </lineage>
</organism>
<evidence type="ECO:0000256" key="2">
    <source>
        <dbReference type="ARBA" id="ARBA00023125"/>
    </source>
</evidence>
<sequence>MNSPNRPITTTEFIANELRKDILSGKIKSKERLRQNEISANFGVSQTPVREALKLLTAEGLVSFDSYKGAIVRELCYKDAKEIYDLRILLEPILIENGFKNFEQKFLDEAYAIQEKIENCTDVNEWAILNDKFHNCFWKSEINSRLFSIVEGLKTAAMSYVSLSLIYKHDHIALSNIAHRAILEACMERDLPKLIKLSVEHTDQTRDILEDVIKNVV</sequence>
<gene>
    <name evidence="5" type="ORF">KDD93_04130</name>
</gene>
<keyword evidence="2" id="KW-0238">DNA-binding</keyword>
<dbReference type="InterPro" id="IPR011711">
    <property type="entry name" value="GntR_C"/>
</dbReference>
<comment type="caution">
    <text evidence="5">The sequence shown here is derived from an EMBL/GenBank/DDBJ whole genome shotgun (WGS) entry which is preliminary data.</text>
</comment>
<dbReference type="PANTHER" id="PTHR43537">
    <property type="entry name" value="TRANSCRIPTIONAL REGULATOR, GNTR FAMILY"/>
    <property type="match status" value="1"/>
</dbReference>
<dbReference type="Pfam" id="PF07729">
    <property type="entry name" value="FCD"/>
    <property type="match status" value="1"/>
</dbReference>
<dbReference type="Gene3D" id="1.10.10.10">
    <property type="entry name" value="Winged helix-like DNA-binding domain superfamily/Winged helix DNA-binding domain"/>
    <property type="match status" value="1"/>
</dbReference>
<name>A0ABS5HHK6_9BACT</name>
<dbReference type="Proteomes" id="UP000682951">
    <property type="component" value="Unassembled WGS sequence"/>
</dbReference>
<accession>A0ABS5HHK6</accession>
<dbReference type="RefSeq" id="WP_212140401.1">
    <property type="nucleotide sequence ID" value="NZ_JAGSSW010000003.1"/>
</dbReference>
<evidence type="ECO:0000259" key="4">
    <source>
        <dbReference type="PROSITE" id="PS50949"/>
    </source>
</evidence>
<evidence type="ECO:0000313" key="6">
    <source>
        <dbReference type="Proteomes" id="UP000682951"/>
    </source>
</evidence>
<dbReference type="InterPro" id="IPR008920">
    <property type="entry name" value="TF_FadR/GntR_C"/>
</dbReference>
<dbReference type="SUPFAM" id="SSF48008">
    <property type="entry name" value="GntR ligand-binding domain-like"/>
    <property type="match status" value="1"/>
</dbReference>
<evidence type="ECO:0000256" key="1">
    <source>
        <dbReference type="ARBA" id="ARBA00023015"/>
    </source>
</evidence>
<dbReference type="PROSITE" id="PS50949">
    <property type="entry name" value="HTH_GNTR"/>
    <property type="match status" value="1"/>
</dbReference>
<reference evidence="5 6" key="1">
    <citation type="submission" date="2021-04" db="EMBL/GenBank/DDBJ databases">
        <title>Molecular and phenotypic characterization and identification of bacterial isolates recovered from the Anatolian ground squirrels (Spermophilus xanthoprymnus) and which have the potential to form a new species in the Campylobacter genus.</title>
        <authorList>
            <person name="Aydin F."/>
            <person name="Abay S."/>
            <person name="Kayman T."/>
            <person name="Karakaya E."/>
            <person name="Mustak H.K."/>
            <person name="Mustak I.B."/>
            <person name="Bilgin N."/>
            <person name="Duzler A."/>
            <person name="Sahin O."/>
            <person name="Guran O."/>
            <person name="Saticioglu I.B."/>
        </authorList>
    </citation>
    <scope>NUCLEOTIDE SEQUENCE [LARGE SCALE GENOMIC DNA]</scope>
    <source>
        <strain evidence="6">faydin-G24</strain>
    </source>
</reference>
<dbReference type="InterPro" id="IPR036388">
    <property type="entry name" value="WH-like_DNA-bd_sf"/>
</dbReference>
<evidence type="ECO:0000256" key="3">
    <source>
        <dbReference type="ARBA" id="ARBA00023163"/>
    </source>
</evidence>
<keyword evidence="1" id="KW-0805">Transcription regulation</keyword>
<dbReference type="Gene3D" id="1.20.120.530">
    <property type="entry name" value="GntR ligand-binding domain-like"/>
    <property type="match status" value="1"/>
</dbReference>
<dbReference type="SUPFAM" id="SSF46785">
    <property type="entry name" value="Winged helix' DNA-binding domain"/>
    <property type="match status" value="1"/>
</dbReference>
<dbReference type="CDD" id="cd07377">
    <property type="entry name" value="WHTH_GntR"/>
    <property type="match status" value="1"/>
</dbReference>
<feature type="domain" description="HTH gntR-type" evidence="4">
    <location>
        <begin position="8"/>
        <end position="75"/>
    </location>
</feature>
<evidence type="ECO:0000313" key="5">
    <source>
        <dbReference type="EMBL" id="MBR8463763.1"/>
    </source>
</evidence>
<proteinExistence type="predicted"/>
<protein>
    <submittedName>
        <fullName evidence="5">GntR family transcriptional regulator</fullName>
    </submittedName>
</protein>
<dbReference type="EMBL" id="JAGSSW010000003">
    <property type="protein sequence ID" value="MBR8463763.1"/>
    <property type="molecule type" value="Genomic_DNA"/>
</dbReference>
<dbReference type="SMART" id="SM00345">
    <property type="entry name" value="HTH_GNTR"/>
    <property type="match status" value="1"/>
</dbReference>
<keyword evidence="3" id="KW-0804">Transcription</keyword>